<keyword evidence="4" id="KW-1185">Reference proteome</keyword>
<dbReference type="AlphaFoldDB" id="A0A485KL40"/>
<dbReference type="InterPro" id="IPR014710">
    <property type="entry name" value="RmlC-like_jellyroll"/>
</dbReference>
<dbReference type="OrthoDB" id="426718at2759"/>
<dbReference type="GO" id="GO:0005759">
    <property type="term" value="C:mitochondrial matrix"/>
    <property type="evidence" value="ECO:0007669"/>
    <property type="project" value="TreeGrafter"/>
</dbReference>
<reference evidence="3 4" key="1">
    <citation type="submission" date="2019-03" db="EMBL/GenBank/DDBJ databases">
        <authorList>
            <person name="Gaulin E."/>
            <person name="Dumas B."/>
        </authorList>
    </citation>
    <scope>NUCLEOTIDE SEQUENCE [LARGE SCALE GENOMIC DNA]</scope>
    <source>
        <strain evidence="3">CBS 568.67</strain>
    </source>
</reference>
<dbReference type="GO" id="GO:0005782">
    <property type="term" value="C:peroxisomal matrix"/>
    <property type="evidence" value="ECO:0007669"/>
    <property type="project" value="TreeGrafter"/>
</dbReference>
<dbReference type="PANTHER" id="PTHR28641">
    <property type="match status" value="1"/>
</dbReference>
<dbReference type="InterPro" id="IPR007956">
    <property type="entry name" value="Malonyl_CoA_deC_C"/>
</dbReference>
<dbReference type="CDD" id="cd00038">
    <property type="entry name" value="CAP_ED"/>
    <property type="match status" value="1"/>
</dbReference>
<dbReference type="InterPro" id="IPR018490">
    <property type="entry name" value="cNMP-bd_dom_sf"/>
</dbReference>
<dbReference type="EMBL" id="VJMH01005114">
    <property type="protein sequence ID" value="KAF0700690.1"/>
    <property type="molecule type" value="Genomic_DNA"/>
</dbReference>
<feature type="domain" description="Cyclic nucleotide-binding" evidence="1">
    <location>
        <begin position="513"/>
        <end position="608"/>
    </location>
</feature>
<dbReference type="GO" id="GO:0006085">
    <property type="term" value="P:acetyl-CoA biosynthetic process"/>
    <property type="evidence" value="ECO:0007669"/>
    <property type="project" value="TreeGrafter"/>
</dbReference>
<dbReference type="InterPro" id="IPR000595">
    <property type="entry name" value="cNMP-bd_dom"/>
</dbReference>
<dbReference type="PROSITE" id="PS50042">
    <property type="entry name" value="CNMP_BINDING_3"/>
    <property type="match status" value="1"/>
</dbReference>
<dbReference type="GO" id="GO:2001294">
    <property type="term" value="P:malonyl-CoA catabolic process"/>
    <property type="evidence" value="ECO:0007669"/>
    <property type="project" value="TreeGrafter"/>
</dbReference>
<dbReference type="Gene3D" id="1.20.140.90">
    <property type="entry name" value="Malonyl-CoA decarboxylase, oligemerization domain"/>
    <property type="match status" value="1"/>
</dbReference>
<evidence type="ECO:0000313" key="3">
    <source>
        <dbReference type="EMBL" id="VFT85630.1"/>
    </source>
</evidence>
<organism evidence="3 4">
    <name type="scientific">Aphanomyces stellatus</name>
    <dbReference type="NCBI Taxonomy" id="120398"/>
    <lineage>
        <taxon>Eukaryota</taxon>
        <taxon>Sar</taxon>
        <taxon>Stramenopiles</taxon>
        <taxon>Oomycota</taxon>
        <taxon>Saprolegniomycetes</taxon>
        <taxon>Saprolegniales</taxon>
        <taxon>Verrucalvaceae</taxon>
        <taxon>Aphanomyces</taxon>
    </lineage>
</organism>
<dbReference type="InterPro" id="IPR042303">
    <property type="entry name" value="Malonyl_CoA_deC_C_sf"/>
</dbReference>
<dbReference type="EMBL" id="CAADRA010005135">
    <property type="protein sequence ID" value="VFT85630.1"/>
    <property type="molecule type" value="Genomic_DNA"/>
</dbReference>
<dbReference type="GO" id="GO:0050080">
    <property type="term" value="F:malonyl-CoA decarboxylase activity"/>
    <property type="evidence" value="ECO:0007669"/>
    <property type="project" value="InterPro"/>
</dbReference>
<protein>
    <submittedName>
        <fullName evidence="3">Aste57867_8744 protein</fullName>
    </submittedName>
</protein>
<sequence length="608" mass="68701">MTSTELSQAWFEEVQALSKHPHVKKDIDFDRDAFVQEVKAAIENADQPQDAGFVREVKRRRDFAMQMIQKYAHFTDEQKLSMLLGLAVDLGSQDMSLLIRSLPSLLRAHLVLQVLAAALGFNPPIDIETYKHVKRGLVPLPEHFLLLLGSVPSGYSFVLQLRSDLALVVKKYHKSLPQSELHALSYLDKLMQDLFATQTGVHFKRIDLKPENREVLKIIVQNERVHAMRSWEDLAQRLAGPSRHVFGIFHSNMSHMPLVIVETFLTTYMPTVIDRIINPVSEEAAAAAAPPTHGVFYSVSNMHVGLRGLNLASHLLFLTINHVAKLHPTIHTWVTLSPIPTFRAWMQRQLHADTTTAWFTPAVLTAIEEGFGISRFAAPKWFCTQLETPRWFEHTLFVTVARQVLVRLASIYVLFERRESKKIVDPVANFHLQNGAQVESVNFGADFSANGLAQSYGTMINYKYSMNVVDTTSISYKRESTVALSPAVLPVIWFNDNIFLQAIQRVNDKDIHILARQYTKGECITRRGQIPDAVYFLCMGQVVVLTVPSTILEHGSSFGDAEVVLGEPVRFNVVATTLCHVLFVRKTDMQKLLAIVPELKTKYMPSRL</sequence>
<evidence type="ECO:0000313" key="4">
    <source>
        <dbReference type="Proteomes" id="UP000332933"/>
    </source>
</evidence>
<dbReference type="SUPFAM" id="SSF51206">
    <property type="entry name" value="cAMP-binding domain-like"/>
    <property type="match status" value="1"/>
</dbReference>
<dbReference type="Pfam" id="PF00027">
    <property type="entry name" value="cNMP_binding"/>
    <property type="match status" value="1"/>
</dbReference>
<dbReference type="PANTHER" id="PTHR28641:SF1">
    <property type="entry name" value="MALONYL-COA DECARBOXYLASE, MITOCHONDRIAL"/>
    <property type="match status" value="1"/>
</dbReference>
<evidence type="ECO:0000313" key="2">
    <source>
        <dbReference type="EMBL" id="KAF0700690.1"/>
    </source>
</evidence>
<dbReference type="Proteomes" id="UP000332933">
    <property type="component" value="Unassembled WGS sequence"/>
</dbReference>
<gene>
    <name evidence="3" type="primary">Aste57867_8744</name>
    <name evidence="2" type="ORF">As57867_008710</name>
    <name evidence="3" type="ORF">ASTE57867_8744</name>
</gene>
<dbReference type="InterPro" id="IPR038917">
    <property type="entry name" value="Malonyl_CoA_deC"/>
</dbReference>
<dbReference type="GO" id="GO:0006633">
    <property type="term" value="P:fatty acid biosynthetic process"/>
    <property type="evidence" value="ECO:0007669"/>
    <property type="project" value="InterPro"/>
</dbReference>
<proteinExistence type="predicted"/>
<dbReference type="Gene3D" id="3.40.630.150">
    <property type="entry name" value="Malonyl-CoA decarboxylase, catalytic domain"/>
    <property type="match status" value="1"/>
</dbReference>
<accession>A0A485KL40</accession>
<reference evidence="2" key="2">
    <citation type="submission" date="2019-06" db="EMBL/GenBank/DDBJ databases">
        <title>Genomics analysis of Aphanomyces spp. identifies a new class of oomycete effector associated with host adaptation.</title>
        <authorList>
            <person name="Gaulin E."/>
        </authorList>
    </citation>
    <scope>NUCLEOTIDE SEQUENCE</scope>
    <source>
        <strain evidence="2">CBS 578.67</strain>
    </source>
</reference>
<dbReference type="Gene3D" id="2.60.120.10">
    <property type="entry name" value="Jelly Rolls"/>
    <property type="match status" value="1"/>
</dbReference>
<evidence type="ECO:0000259" key="1">
    <source>
        <dbReference type="PROSITE" id="PS50042"/>
    </source>
</evidence>
<name>A0A485KL40_9STRA</name>
<dbReference type="Pfam" id="PF05292">
    <property type="entry name" value="MCD"/>
    <property type="match status" value="1"/>
</dbReference>
<dbReference type="InterPro" id="IPR038351">
    <property type="entry name" value="MCD_N_sf"/>
</dbReference>